<comment type="similarity">
    <text evidence="2">Belongs to the 2-oxoacid dehydrogenase family.</text>
</comment>
<dbReference type="InterPro" id="IPR036625">
    <property type="entry name" value="E3-bd_dom_sf"/>
</dbReference>
<dbReference type="InterPro" id="IPR001078">
    <property type="entry name" value="2-oxoacid_DH_actylTfrase"/>
</dbReference>
<keyword evidence="12" id="KW-1185">Reference proteome</keyword>
<feature type="domain" description="Peripheral subunit-binding (PSBD)" evidence="8">
    <location>
        <begin position="192"/>
        <end position="229"/>
    </location>
</feature>
<gene>
    <name evidence="9" type="ordered locus">HacjB3_02315</name>
    <name evidence="10" type="ORF">C497_17002</name>
</gene>
<feature type="domain" description="Peripheral subunit-binding (PSBD)" evidence="8">
    <location>
        <begin position="141"/>
        <end position="178"/>
    </location>
</feature>
<feature type="domain" description="Lipoyl-binding" evidence="7">
    <location>
        <begin position="2"/>
        <end position="77"/>
    </location>
</feature>
<dbReference type="PANTHER" id="PTHR43178">
    <property type="entry name" value="DIHYDROLIPOAMIDE ACETYLTRANSFERASE COMPONENT OF PYRUVATE DEHYDROGENASE COMPLEX"/>
    <property type="match status" value="1"/>
</dbReference>
<dbReference type="PROSITE" id="PS51826">
    <property type="entry name" value="PSBD"/>
    <property type="match status" value="2"/>
</dbReference>
<evidence type="ECO:0000256" key="5">
    <source>
        <dbReference type="ARBA" id="ARBA00023315"/>
    </source>
</evidence>
<feature type="compositionally biased region" description="Acidic residues" evidence="6">
    <location>
        <begin position="79"/>
        <end position="94"/>
    </location>
</feature>
<organism evidence="9 11">
    <name type="scientific">Halalkalicoccus jeotgali (strain DSM 18796 / CECT 7217 / JCM 14584 / KCTC 4019 / B3)</name>
    <dbReference type="NCBI Taxonomy" id="795797"/>
    <lineage>
        <taxon>Archaea</taxon>
        <taxon>Methanobacteriati</taxon>
        <taxon>Methanobacteriota</taxon>
        <taxon>Stenosarchaea group</taxon>
        <taxon>Halobacteria</taxon>
        <taxon>Halobacteriales</taxon>
        <taxon>Halococcaceae</taxon>
        <taxon>Halalkalicoccus</taxon>
    </lineage>
</organism>
<protein>
    <submittedName>
        <fullName evidence="9">E3 binding domain protein</fullName>
    </submittedName>
    <submittedName>
        <fullName evidence="10">E3 binding domain-containing protein</fullName>
    </submittedName>
</protein>
<dbReference type="PROSITE" id="PS00189">
    <property type="entry name" value="LIPOYL"/>
    <property type="match status" value="1"/>
</dbReference>
<dbReference type="InterPro" id="IPR004167">
    <property type="entry name" value="PSBD"/>
</dbReference>
<dbReference type="PATRIC" id="fig|795797.18.peg.470"/>
<dbReference type="STRING" id="795797.HacjB3_02315"/>
<evidence type="ECO:0000256" key="1">
    <source>
        <dbReference type="ARBA" id="ARBA00001938"/>
    </source>
</evidence>
<dbReference type="Gene3D" id="2.40.50.100">
    <property type="match status" value="1"/>
</dbReference>
<evidence type="ECO:0000313" key="12">
    <source>
        <dbReference type="Proteomes" id="UP000011645"/>
    </source>
</evidence>
<dbReference type="HOGENOM" id="CLU_016733_10_2_2"/>
<dbReference type="Proteomes" id="UP000000390">
    <property type="component" value="Chromosome"/>
</dbReference>
<dbReference type="Gene3D" id="4.10.320.10">
    <property type="entry name" value="E3-binding domain"/>
    <property type="match status" value="2"/>
</dbReference>
<keyword evidence="4" id="KW-0450">Lipoyl</keyword>
<dbReference type="Pfam" id="PF00364">
    <property type="entry name" value="Biotin_lipoyl"/>
    <property type="match status" value="1"/>
</dbReference>
<dbReference type="eggNOG" id="arCOG01706">
    <property type="taxonomic scope" value="Archaea"/>
</dbReference>
<evidence type="ECO:0000256" key="2">
    <source>
        <dbReference type="ARBA" id="ARBA00007317"/>
    </source>
</evidence>
<dbReference type="GO" id="GO:0005737">
    <property type="term" value="C:cytoplasm"/>
    <property type="evidence" value="ECO:0007669"/>
    <property type="project" value="TreeGrafter"/>
</dbReference>
<dbReference type="KEGG" id="hje:HacjB3_02315"/>
<dbReference type="SUPFAM" id="SSF52777">
    <property type="entry name" value="CoA-dependent acyltransferases"/>
    <property type="match status" value="1"/>
</dbReference>
<dbReference type="InterPro" id="IPR000089">
    <property type="entry name" value="Biotin_lipoyl"/>
</dbReference>
<dbReference type="PROSITE" id="PS50968">
    <property type="entry name" value="BIOTINYL_LIPOYL"/>
    <property type="match status" value="1"/>
</dbReference>
<dbReference type="Pfam" id="PF02817">
    <property type="entry name" value="E3_binding"/>
    <property type="match status" value="2"/>
</dbReference>
<dbReference type="InterPro" id="IPR050743">
    <property type="entry name" value="2-oxoacid_DH_E2_comp"/>
</dbReference>
<feature type="compositionally biased region" description="Low complexity" evidence="6">
    <location>
        <begin position="118"/>
        <end position="137"/>
    </location>
</feature>
<evidence type="ECO:0000313" key="11">
    <source>
        <dbReference type="Proteomes" id="UP000000390"/>
    </source>
</evidence>
<dbReference type="GO" id="GO:0031405">
    <property type="term" value="F:lipoic acid binding"/>
    <property type="evidence" value="ECO:0007669"/>
    <property type="project" value="TreeGrafter"/>
</dbReference>
<dbReference type="SUPFAM" id="SSF51230">
    <property type="entry name" value="Single hybrid motif"/>
    <property type="match status" value="1"/>
</dbReference>
<name>D8J6H9_HALJB</name>
<dbReference type="GO" id="GO:0016407">
    <property type="term" value="F:acetyltransferase activity"/>
    <property type="evidence" value="ECO:0007669"/>
    <property type="project" value="TreeGrafter"/>
</dbReference>
<dbReference type="AlphaFoldDB" id="D8J6H9"/>
<dbReference type="InterPro" id="IPR011053">
    <property type="entry name" value="Single_hybrid_motif"/>
</dbReference>
<dbReference type="EMBL" id="CP002062">
    <property type="protein sequence ID" value="ADJ13856.1"/>
    <property type="molecule type" value="Genomic_DNA"/>
</dbReference>
<dbReference type="CDD" id="cd06849">
    <property type="entry name" value="lipoyl_domain"/>
    <property type="match status" value="1"/>
</dbReference>
<feature type="compositionally biased region" description="Basic and acidic residues" evidence="6">
    <location>
        <begin position="138"/>
        <end position="152"/>
    </location>
</feature>
<dbReference type="Pfam" id="PF00198">
    <property type="entry name" value="2-oxoacid_dh"/>
    <property type="match status" value="1"/>
</dbReference>
<evidence type="ECO:0000313" key="9">
    <source>
        <dbReference type="EMBL" id="ADJ13856.1"/>
    </source>
</evidence>
<keyword evidence="5" id="KW-0012">Acyltransferase</keyword>
<dbReference type="PANTHER" id="PTHR43178:SF5">
    <property type="entry name" value="LIPOAMIDE ACYLTRANSFERASE COMPONENT OF BRANCHED-CHAIN ALPHA-KETO ACID DEHYDROGENASE COMPLEX, MITOCHONDRIAL"/>
    <property type="match status" value="1"/>
</dbReference>
<evidence type="ECO:0000313" key="10">
    <source>
        <dbReference type="EMBL" id="ELY34098.1"/>
    </source>
</evidence>
<evidence type="ECO:0000256" key="4">
    <source>
        <dbReference type="ARBA" id="ARBA00022823"/>
    </source>
</evidence>
<comment type="cofactor">
    <cofactor evidence="1">
        <name>(R)-lipoate</name>
        <dbReference type="ChEBI" id="CHEBI:83088"/>
    </cofactor>
</comment>
<dbReference type="Proteomes" id="UP000011645">
    <property type="component" value="Unassembled WGS sequence"/>
</dbReference>
<feature type="compositionally biased region" description="Low complexity" evidence="6">
    <location>
        <begin position="230"/>
        <end position="239"/>
    </location>
</feature>
<dbReference type="GeneID" id="9418263"/>
<evidence type="ECO:0000259" key="8">
    <source>
        <dbReference type="PROSITE" id="PS51826"/>
    </source>
</evidence>
<dbReference type="OrthoDB" id="56234at2157"/>
<dbReference type="RefSeq" id="WP_008418368.1">
    <property type="nucleotide sequence ID" value="NC_014297.1"/>
</dbReference>
<dbReference type="InterPro" id="IPR003016">
    <property type="entry name" value="2-oxoA_DH_lipoyl-BS"/>
</dbReference>
<dbReference type="EMBL" id="AOHV01000042">
    <property type="protein sequence ID" value="ELY34098.1"/>
    <property type="molecule type" value="Genomic_DNA"/>
</dbReference>
<dbReference type="InterPro" id="IPR023213">
    <property type="entry name" value="CAT-like_dom_sf"/>
</dbReference>
<reference evidence="9 11" key="1">
    <citation type="journal article" date="2010" name="J. Bacteriol.">
        <title>Complete genome sequence of Halalkalicoccus jeotgali B3(T), an extremely halophilic archaeon.</title>
        <authorList>
            <person name="Roh S.W."/>
            <person name="Nam Y.D."/>
            <person name="Nam S.H."/>
            <person name="Choi S.H."/>
            <person name="Park H.S."/>
            <person name="Bae J.W."/>
        </authorList>
    </citation>
    <scope>NUCLEOTIDE SEQUENCE [LARGE SCALE GENOMIC DNA]</scope>
    <source>
        <strain evidence="9">B3</strain>
        <strain evidence="11">DSM 18796 / CECT 7217 / JCM 14584 / KCTC 4019 / B3</strain>
    </source>
</reference>
<reference evidence="10 12" key="2">
    <citation type="journal article" date="2014" name="PLoS Genet.">
        <title>Phylogenetically driven sequencing of extremely halophilic archaea reveals strategies for static and dynamic osmo-response.</title>
        <authorList>
            <person name="Becker E.A."/>
            <person name="Seitzer P.M."/>
            <person name="Tritt A."/>
            <person name="Larsen D."/>
            <person name="Krusor M."/>
            <person name="Yao A.I."/>
            <person name="Wu D."/>
            <person name="Madern D."/>
            <person name="Eisen J.A."/>
            <person name="Darling A.E."/>
            <person name="Facciotti M.T."/>
        </authorList>
    </citation>
    <scope>NUCLEOTIDE SEQUENCE [LARGE SCALE GENOMIC DNA]</scope>
    <source>
        <strain evidence="10">B3</strain>
        <strain evidence="12">DSM 18796 / CECT 7217 / JCM 14584 / KCTC 4019 / B3</strain>
    </source>
</reference>
<evidence type="ECO:0000256" key="6">
    <source>
        <dbReference type="SAM" id="MobiDB-lite"/>
    </source>
</evidence>
<accession>D8J6H9</accession>
<keyword evidence="3" id="KW-0808">Transferase</keyword>
<evidence type="ECO:0000256" key="3">
    <source>
        <dbReference type="ARBA" id="ARBA00022679"/>
    </source>
</evidence>
<feature type="region of interest" description="Disordered" evidence="6">
    <location>
        <begin position="61"/>
        <end position="250"/>
    </location>
</feature>
<evidence type="ECO:0000259" key="7">
    <source>
        <dbReference type="PROSITE" id="PS50968"/>
    </source>
</evidence>
<dbReference type="SUPFAM" id="SSF47005">
    <property type="entry name" value="Peripheral subunit-binding domain of 2-oxo acid dehydrogenase complex"/>
    <property type="match status" value="2"/>
</dbReference>
<dbReference type="Gene3D" id="3.30.559.10">
    <property type="entry name" value="Chloramphenicol acetyltransferase-like domain"/>
    <property type="match status" value="1"/>
</dbReference>
<sequence length="452" mass="47369">MGYVVKMPKLGLEMERGTLLEWHIGEDDPVEEGDVIAEIESEKSIGEIEAREDGVLRLIDLEEGETVPPGTPIGIVAGAEEDIGSLTEEFEDGEQAASAESADSGDTAEPAEPEEPVEATADADGTTSATSSSQQTGEKPKASPRAERRASELDVALATIEGSGPGGAITEDDVEAAASGGESARTATEQVKASPRARRRAEELGVDPSVVEGSGPGGAITEDDVEAAVEDAPATAEPTVTGDERAESRDRYRTATLVVAGETADTLIETTDLAERAFDLETSQLDVLLVAVSAALEAHPAFNGTFADDTHQLRSRQDVALAAESDGELLTPVIEGVEDRSFADLVAARRGATSGASDASDKHATFALALEEEFEGGVESLPTAPTVAGLLVDSSRRRATPAENGVSLERCLSLSLAYDPRVLDDGDAEAFLETLLERIGDIPELVLRTYRR</sequence>
<proteinExistence type="inferred from homology"/>